<evidence type="ECO:0000256" key="3">
    <source>
        <dbReference type="ARBA" id="ARBA00022692"/>
    </source>
</evidence>
<keyword evidence="3 10" id="KW-0812">Transmembrane</keyword>
<keyword evidence="6" id="KW-1278">Translocase</keyword>
<feature type="domain" description="ABC transporter" evidence="11">
    <location>
        <begin position="342"/>
        <end position="575"/>
    </location>
</feature>
<evidence type="ECO:0000256" key="4">
    <source>
        <dbReference type="ARBA" id="ARBA00022741"/>
    </source>
</evidence>
<evidence type="ECO:0000259" key="12">
    <source>
        <dbReference type="PROSITE" id="PS50929"/>
    </source>
</evidence>
<dbReference type="InterPro" id="IPR011527">
    <property type="entry name" value="ABC1_TM_dom"/>
</dbReference>
<dbReference type="RefSeq" id="WP_328857048.1">
    <property type="nucleotide sequence ID" value="NZ_CP108021.1"/>
</dbReference>
<feature type="domain" description="ABC transmembrane type-1" evidence="12">
    <location>
        <begin position="22"/>
        <end position="301"/>
    </location>
</feature>
<keyword evidence="4" id="KW-0547">Nucleotide-binding</keyword>
<dbReference type="GO" id="GO:0016887">
    <property type="term" value="F:ATP hydrolysis activity"/>
    <property type="evidence" value="ECO:0007669"/>
    <property type="project" value="InterPro"/>
</dbReference>
<dbReference type="Gene3D" id="3.40.50.300">
    <property type="entry name" value="P-loop containing nucleotide triphosphate hydrolases"/>
    <property type="match status" value="1"/>
</dbReference>
<evidence type="ECO:0000256" key="5">
    <source>
        <dbReference type="ARBA" id="ARBA00022840"/>
    </source>
</evidence>
<dbReference type="Gene3D" id="1.20.1560.10">
    <property type="entry name" value="ABC transporter type 1, transmembrane domain"/>
    <property type="match status" value="1"/>
</dbReference>
<dbReference type="Pfam" id="PF00005">
    <property type="entry name" value="ABC_tran"/>
    <property type="match status" value="1"/>
</dbReference>
<evidence type="ECO:0000313" key="14">
    <source>
        <dbReference type="Proteomes" id="UP001432128"/>
    </source>
</evidence>
<evidence type="ECO:0000256" key="9">
    <source>
        <dbReference type="ARBA" id="ARBA00023455"/>
    </source>
</evidence>
<comment type="subcellular location">
    <subcellularLocation>
        <location evidence="1">Cell inner membrane</location>
        <topology evidence="1">Multi-pass membrane protein</topology>
    </subcellularLocation>
</comment>
<dbReference type="InterPro" id="IPR014223">
    <property type="entry name" value="ABC_CydC/D"/>
</dbReference>
<dbReference type="GO" id="GO:0034775">
    <property type="term" value="P:glutathione transmembrane transport"/>
    <property type="evidence" value="ECO:0007669"/>
    <property type="project" value="InterPro"/>
</dbReference>
<dbReference type="PROSITE" id="PS50893">
    <property type="entry name" value="ABC_TRANSPORTER_2"/>
    <property type="match status" value="1"/>
</dbReference>
<dbReference type="PANTHER" id="PTHR24221:SF654">
    <property type="entry name" value="ATP-BINDING CASSETTE SUB-FAMILY B MEMBER 6"/>
    <property type="match status" value="1"/>
</dbReference>
<keyword evidence="2" id="KW-0997">Cell inner membrane</keyword>
<organism evidence="13 14">
    <name type="scientific">Williamsia herbipolensis</name>
    <dbReference type="NCBI Taxonomy" id="1603258"/>
    <lineage>
        <taxon>Bacteria</taxon>
        <taxon>Bacillati</taxon>
        <taxon>Actinomycetota</taxon>
        <taxon>Actinomycetes</taxon>
        <taxon>Mycobacteriales</taxon>
        <taxon>Nocardiaceae</taxon>
        <taxon>Williamsia</taxon>
    </lineage>
</organism>
<dbReference type="InterPro" id="IPR003439">
    <property type="entry name" value="ABC_transporter-like_ATP-bd"/>
</dbReference>
<dbReference type="SMART" id="SM00382">
    <property type="entry name" value="AAA"/>
    <property type="match status" value="1"/>
</dbReference>
<evidence type="ECO:0000256" key="10">
    <source>
        <dbReference type="SAM" id="Phobius"/>
    </source>
</evidence>
<dbReference type="NCBIfam" id="TIGR02868">
    <property type="entry name" value="CydC"/>
    <property type="match status" value="1"/>
</dbReference>
<dbReference type="PROSITE" id="PS50929">
    <property type="entry name" value="ABC_TM1F"/>
    <property type="match status" value="1"/>
</dbReference>
<feature type="transmembrane region" description="Helical" evidence="10">
    <location>
        <begin position="242"/>
        <end position="266"/>
    </location>
</feature>
<reference evidence="13 14" key="1">
    <citation type="submission" date="2022-10" db="EMBL/GenBank/DDBJ databases">
        <title>The complete genomes of actinobacterial strains from the NBC collection.</title>
        <authorList>
            <person name="Joergensen T.S."/>
            <person name="Alvarez Arevalo M."/>
            <person name="Sterndorff E.B."/>
            <person name="Faurdal D."/>
            <person name="Vuksanovic O."/>
            <person name="Mourched A.-S."/>
            <person name="Charusanti P."/>
            <person name="Shaw S."/>
            <person name="Blin K."/>
            <person name="Weber T."/>
        </authorList>
    </citation>
    <scope>NUCLEOTIDE SEQUENCE [LARGE SCALE GENOMIC DNA]</scope>
    <source>
        <strain evidence="13 14">NBC_00319</strain>
    </source>
</reference>
<dbReference type="InterPro" id="IPR036640">
    <property type="entry name" value="ABC1_TM_sf"/>
</dbReference>
<dbReference type="InterPro" id="IPR039421">
    <property type="entry name" value="Type_1_exporter"/>
</dbReference>
<sequence length="585" mass="60950">MRDPLVWSMRLLGVRPRPVARSLLLGAGASLSALALAALSAWLITRAWQMPPVLALSIAVTSVRSLGISRALLRYLERLATHDLALDAMATARARMFGALATGDAAHPLSVKRSEIVGRAGDDIDEIGNALIRGLIPIGSAAVTGLIAVVVMALVSPWAGLATAIAWLLVAVVAPRAAAAGTARADADDRAARGEVLDITATVLWHAPELEVAGRRDQLLADARAAARRATAAADRGMRVQAWAAGVMPAATGAVAVIACLLAIGLSGRVDATTLGVLILLPLSAFEAAGGLLDAARQLQRSRGAARRVLTLLDGTGIDATVATPPSTTEEQRAAMPTRADLVVDGLRWGHTDASARGPVDALAAIRAGERIAVVGASGSGKTALLLTLAGLLPPRAGEVRISGAATPAQAVRYFGEDAHLFATTVRENLLVSRGDADDTEITAALASVGLRDWVGGLPEGLDTVLDSGVDAVSAGQRRRLLLARALINAAPIVLLDEPCEHLDRDESDRLHRELLDRRSGLLDPDRTVIVATHTLPVDTAADRVIDLDRLIRCTPCDPGVTSAVHEEGGGLQLNDIWTREVTIS</sequence>
<evidence type="ECO:0000256" key="8">
    <source>
        <dbReference type="ARBA" id="ARBA00023136"/>
    </source>
</evidence>
<evidence type="ECO:0000256" key="7">
    <source>
        <dbReference type="ARBA" id="ARBA00022989"/>
    </source>
</evidence>
<feature type="transmembrane region" description="Helical" evidence="10">
    <location>
        <begin position="53"/>
        <end position="73"/>
    </location>
</feature>
<evidence type="ECO:0000256" key="1">
    <source>
        <dbReference type="ARBA" id="ARBA00004429"/>
    </source>
</evidence>
<dbReference type="InterPro" id="IPR003593">
    <property type="entry name" value="AAA+_ATPase"/>
</dbReference>
<dbReference type="GO" id="GO:0034040">
    <property type="term" value="F:ATPase-coupled lipid transmembrane transporter activity"/>
    <property type="evidence" value="ECO:0007669"/>
    <property type="project" value="TreeGrafter"/>
</dbReference>
<comment type="similarity">
    <text evidence="9">Belongs to the ABC transporter superfamily. Siderophore-Fe(3+) uptake transporter (SIUT) (TC 3.A.1.21) family.</text>
</comment>
<protein>
    <submittedName>
        <fullName evidence="13">Thiol reductant ABC exporter subunit CydC</fullName>
    </submittedName>
</protein>
<dbReference type="GO" id="GO:0005524">
    <property type="term" value="F:ATP binding"/>
    <property type="evidence" value="ECO:0007669"/>
    <property type="project" value="UniProtKB-KW"/>
</dbReference>
<dbReference type="KEGG" id="whr:OG579_17935"/>
<dbReference type="InterPro" id="IPR027417">
    <property type="entry name" value="P-loop_NTPase"/>
</dbReference>
<dbReference type="SUPFAM" id="SSF90123">
    <property type="entry name" value="ABC transporter transmembrane region"/>
    <property type="match status" value="1"/>
</dbReference>
<dbReference type="GO" id="GO:0045454">
    <property type="term" value="P:cell redox homeostasis"/>
    <property type="evidence" value="ECO:0007669"/>
    <property type="project" value="InterPro"/>
</dbReference>
<keyword evidence="7 10" id="KW-1133">Transmembrane helix</keyword>
<dbReference type="AlphaFoldDB" id="A0AAU4K0E4"/>
<dbReference type="GO" id="GO:0005886">
    <property type="term" value="C:plasma membrane"/>
    <property type="evidence" value="ECO:0007669"/>
    <property type="project" value="UniProtKB-SubCell"/>
</dbReference>
<evidence type="ECO:0000256" key="6">
    <source>
        <dbReference type="ARBA" id="ARBA00022967"/>
    </source>
</evidence>
<keyword evidence="14" id="KW-1185">Reference proteome</keyword>
<gene>
    <name evidence="13" type="primary">cydC</name>
    <name evidence="13" type="ORF">OG579_17935</name>
</gene>
<feature type="transmembrane region" description="Helical" evidence="10">
    <location>
        <begin position="161"/>
        <end position="183"/>
    </location>
</feature>
<dbReference type="GO" id="GO:0140359">
    <property type="term" value="F:ABC-type transporter activity"/>
    <property type="evidence" value="ECO:0007669"/>
    <property type="project" value="InterPro"/>
</dbReference>
<dbReference type="Proteomes" id="UP001432128">
    <property type="component" value="Chromosome"/>
</dbReference>
<proteinExistence type="inferred from homology"/>
<dbReference type="EMBL" id="CP108021">
    <property type="protein sequence ID" value="WUM19562.1"/>
    <property type="molecule type" value="Genomic_DNA"/>
</dbReference>
<dbReference type="PROSITE" id="PS00211">
    <property type="entry name" value="ABC_TRANSPORTER_1"/>
    <property type="match status" value="1"/>
</dbReference>
<dbReference type="PANTHER" id="PTHR24221">
    <property type="entry name" value="ATP-BINDING CASSETTE SUB-FAMILY B"/>
    <property type="match status" value="1"/>
</dbReference>
<evidence type="ECO:0000313" key="13">
    <source>
        <dbReference type="EMBL" id="WUM19562.1"/>
    </source>
</evidence>
<keyword evidence="5" id="KW-0067">ATP-binding</keyword>
<evidence type="ECO:0000256" key="2">
    <source>
        <dbReference type="ARBA" id="ARBA00022519"/>
    </source>
</evidence>
<name>A0AAU4K0E4_9NOCA</name>
<keyword evidence="8 10" id="KW-0472">Membrane</keyword>
<dbReference type="SUPFAM" id="SSF52540">
    <property type="entry name" value="P-loop containing nucleoside triphosphate hydrolases"/>
    <property type="match status" value="1"/>
</dbReference>
<evidence type="ECO:0000259" key="11">
    <source>
        <dbReference type="PROSITE" id="PS50893"/>
    </source>
</evidence>
<dbReference type="InterPro" id="IPR017871">
    <property type="entry name" value="ABC_transporter-like_CS"/>
</dbReference>
<accession>A0AAU4K0E4</accession>
<feature type="transmembrane region" description="Helical" evidence="10">
    <location>
        <begin position="135"/>
        <end position="155"/>
    </location>
</feature>
<keyword evidence="2" id="KW-1003">Cell membrane</keyword>